<dbReference type="PROSITE" id="PS51257">
    <property type="entry name" value="PROKAR_LIPOPROTEIN"/>
    <property type="match status" value="1"/>
</dbReference>
<dbReference type="AlphaFoldDB" id="N2A7C9"/>
<feature type="compositionally biased region" description="Low complexity" evidence="1">
    <location>
        <begin position="359"/>
        <end position="385"/>
    </location>
</feature>
<dbReference type="HOGENOM" id="CLU_439886_0_0_9"/>
<evidence type="ECO:0000313" key="4">
    <source>
        <dbReference type="Proteomes" id="UP000012589"/>
    </source>
</evidence>
<name>N2A7C9_9FIRM</name>
<evidence type="ECO:0000256" key="2">
    <source>
        <dbReference type="SAM" id="SignalP"/>
    </source>
</evidence>
<sequence length="621" mass="67159">MKSMKRFLKKACAVSLAVATAGCFLMTDRPVTVSAATPAVSLRTSFKTLRVGQKNVMTLKNNTIGWKITKVATNDRTIAMVFGRTTKSFQIKGKSAGRTTVKARLKTTSRKKHNSKIVKCRVNVIEPNTSQATEAVVSTQAELNAALENKNLAKLTIRTVQAEKFTIPAGNYKDVELTVDAPLSDVTNNGAFQSIQIHAIRPDTWFEHAVGNTLKVLAQTARIVVSESAKVSGIEFAKADADVKLEVNGTVDQISVKAKMSLSVSGTPKAPLNVTMEEAAEGSTLVSEAPVNISVYASVDITLKKGAEGSSVAIKSEKADPKITNQTSMSVTVTKADGSKTTVSSGGIPTRPNFGNSYGSGSNSGFGSSDTTTGGSITTTGGAIDTETENPDQPGIGGGGYPGSDTSVHMFSMKQLMQEMKPEIEAVTITLGAYHASEGPKSVSMSALVSYEIPGTLNKIVQELNPDMPDIHLQRYVQEADQEEGTWEDIPEKGWTFSREIQPLEFSELEEYYVGFYEAFRLVDRYGYEIGSKLEVQIVAINKDALHSYIYDLLPSNGIHTVKLAGLPFAEPSEDDSPGSVRIFAYQHWTLPDRMEKLTPDNLDKYHIIEYTLKNGGQLQP</sequence>
<keyword evidence="4" id="KW-1185">Reference proteome</keyword>
<proteinExistence type="predicted"/>
<evidence type="ECO:0000313" key="3">
    <source>
        <dbReference type="EMBL" id="EMZ21960.1"/>
    </source>
</evidence>
<accession>N2A7C9</accession>
<feature type="signal peptide" evidence="2">
    <location>
        <begin position="1"/>
        <end position="21"/>
    </location>
</feature>
<evidence type="ECO:0008006" key="5">
    <source>
        <dbReference type="Google" id="ProtNLM"/>
    </source>
</evidence>
<dbReference type="EMBL" id="AQFT01000124">
    <property type="protein sequence ID" value="EMZ21960.1"/>
    <property type="molecule type" value="Genomic_DNA"/>
</dbReference>
<organism evidence="3 4">
    <name type="scientific">Eubacterium plexicaudatum ASF492</name>
    <dbReference type="NCBI Taxonomy" id="1235802"/>
    <lineage>
        <taxon>Bacteria</taxon>
        <taxon>Bacillati</taxon>
        <taxon>Bacillota</taxon>
        <taxon>Clostridia</taxon>
        <taxon>Eubacteriales</taxon>
        <taxon>Eubacteriaceae</taxon>
        <taxon>Eubacterium</taxon>
    </lineage>
</organism>
<protein>
    <recommendedName>
        <fullName evidence="5">BIG2 domain-containing protein</fullName>
    </recommendedName>
</protein>
<comment type="caution">
    <text evidence="3">The sequence shown here is derived from an EMBL/GenBank/DDBJ whole genome shotgun (WGS) entry which is preliminary data.</text>
</comment>
<keyword evidence="2" id="KW-0732">Signal</keyword>
<dbReference type="STRING" id="1235802.C823_04047"/>
<dbReference type="OrthoDB" id="6372180at2"/>
<feature type="chain" id="PRO_5039614213" description="BIG2 domain-containing protein" evidence="2">
    <location>
        <begin position="22"/>
        <end position="621"/>
    </location>
</feature>
<feature type="region of interest" description="Disordered" evidence="1">
    <location>
        <begin position="359"/>
        <end position="403"/>
    </location>
</feature>
<evidence type="ECO:0000256" key="1">
    <source>
        <dbReference type="SAM" id="MobiDB-lite"/>
    </source>
</evidence>
<dbReference type="Proteomes" id="UP000012589">
    <property type="component" value="Unassembled WGS sequence"/>
</dbReference>
<dbReference type="eggNOG" id="ENOG5030KN8">
    <property type="taxonomic scope" value="Bacteria"/>
</dbReference>
<dbReference type="PATRIC" id="fig|1235802.3.peg.4286"/>
<reference evidence="3 4" key="1">
    <citation type="journal article" date="2014" name="Genome Announc.">
        <title>Draft genome sequences of the altered schaedler flora, a defined bacterial community from gnotobiotic mice.</title>
        <authorList>
            <person name="Wannemuehler M.J."/>
            <person name="Overstreet A.M."/>
            <person name="Ward D.V."/>
            <person name="Phillips G.J."/>
        </authorList>
    </citation>
    <scope>NUCLEOTIDE SEQUENCE [LARGE SCALE GENOMIC DNA]</scope>
    <source>
        <strain evidence="3 4">ASF492</strain>
    </source>
</reference>
<gene>
    <name evidence="3" type="ORF">C823_04047</name>
</gene>